<reference evidence="2 3" key="1">
    <citation type="submission" date="2019-02" db="EMBL/GenBank/DDBJ databases">
        <title>Deep-cultivation of Planctomycetes and their phenomic and genomic characterization uncovers novel biology.</title>
        <authorList>
            <person name="Wiegand S."/>
            <person name="Jogler M."/>
            <person name="Boedeker C."/>
            <person name="Pinto D."/>
            <person name="Vollmers J."/>
            <person name="Rivas-Marin E."/>
            <person name="Kohn T."/>
            <person name="Peeters S.H."/>
            <person name="Heuer A."/>
            <person name="Rast P."/>
            <person name="Oberbeckmann S."/>
            <person name="Bunk B."/>
            <person name="Jeske O."/>
            <person name="Meyerdierks A."/>
            <person name="Storesund J.E."/>
            <person name="Kallscheuer N."/>
            <person name="Luecker S."/>
            <person name="Lage O.M."/>
            <person name="Pohl T."/>
            <person name="Merkel B.J."/>
            <person name="Hornburger P."/>
            <person name="Mueller R.-W."/>
            <person name="Bruemmer F."/>
            <person name="Labrenz M."/>
            <person name="Spormann A.M."/>
            <person name="Op Den Camp H."/>
            <person name="Overmann J."/>
            <person name="Amann R."/>
            <person name="Jetten M.S.M."/>
            <person name="Mascher T."/>
            <person name="Medema M.H."/>
            <person name="Devos D.P."/>
            <person name="Kaster A.-K."/>
            <person name="Ovreas L."/>
            <person name="Rohde M."/>
            <person name="Galperin M.Y."/>
            <person name="Jogler C."/>
        </authorList>
    </citation>
    <scope>NUCLEOTIDE SEQUENCE [LARGE SCALE GENOMIC DNA]</scope>
    <source>
        <strain evidence="2 3">Pla144</strain>
    </source>
</reference>
<proteinExistence type="predicted"/>
<name>A0A5C6BZW3_9BACT</name>
<dbReference type="Pfam" id="PF00501">
    <property type="entry name" value="AMP-binding"/>
    <property type="match status" value="1"/>
</dbReference>
<protein>
    <submittedName>
        <fullName evidence="2">4-chlorobenzoate--CoA ligase</fullName>
        <ecNumber evidence="2">6.2.1.33</ecNumber>
    </submittedName>
</protein>
<keyword evidence="2" id="KW-0436">Ligase</keyword>
<organism evidence="2 3">
    <name type="scientific">Bythopirellula polymerisocia</name>
    <dbReference type="NCBI Taxonomy" id="2528003"/>
    <lineage>
        <taxon>Bacteria</taxon>
        <taxon>Pseudomonadati</taxon>
        <taxon>Planctomycetota</taxon>
        <taxon>Planctomycetia</taxon>
        <taxon>Pirellulales</taxon>
        <taxon>Lacipirellulaceae</taxon>
        <taxon>Bythopirellula</taxon>
    </lineage>
</organism>
<dbReference type="GO" id="GO:0018861">
    <property type="term" value="F:4-chlorobenzoate-CoA ligase activity"/>
    <property type="evidence" value="ECO:0007669"/>
    <property type="project" value="UniProtKB-EC"/>
</dbReference>
<dbReference type="RefSeq" id="WP_146453256.1">
    <property type="nucleotide sequence ID" value="NZ_SJPS01000019.1"/>
</dbReference>
<dbReference type="NCBIfam" id="NF006754">
    <property type="entry name" value="PRK09274.1"/>
    <property type="match status" value="1"/>
</dbReference>
<dbReference type="Proteomes" id="UP000318437">
    <property type="component" value="Unassembled WGS sequence"/>
</dbReference>
<dbReference type="InterPro" id="IPR000873">
    <property type="entry name" value="AMP-dep_synth/lig_dom"/>
</dbReference>
<accession>A0A5C6BZW3</accession>
<dbReference type="InterPro" id="IPR042099">
    <property type="entry name" value="ANL_N_sf"/>
</dbReference>
<dbReference type="InterPro" id="IPR020845">
    <property type="entry name" value="AMP-binding_CS"/>
</dbReference>
<feature type="domain" description="AMP-dependent synthetase/ligase" evidence="1">
    <location>
        <begin position="23"/>
        <end position="408"/>
    </location>
</feature>
<dbReference type="PANTHER" id="PTHR43767:SF1">
    <property type="entry name" value="NONRIBOSOMAL PEPTIDE SYNTHASE PES1 (EUROFUNG)-RELATED"/>
    <property type="match status" value="1"/>
</dbReference>
<gene>
    <name evidence="2" type="primary">fcbA2</name>
    <name evidence="2" type="ORF">Pla144_50600</name>
</gene>
<sequence length="587" mass="63713">MPISELSLSDTPVNVADRLAHFAERMPLSVAVACPGFGDAAGRNSYATCTFAELDRDATALARGLVDLGVTPCTRLALLVKPGVEFVKLVFALLRSGATTILIDPGMGKKHLVNCLAASEPEGFIAISPAQAARTLLRKRFPQAKFNVTVGRRWFWGGTTYRQLMATGATSTTRLPASRATDPAAIIFTSGSTGPPKGVLYTHQMFDTQVAEIRREYDLQPGGADLACFALFGLFNSAMGITTVFPKMDFSRPASADPRRLIAAASDWQVTQAFASPAVWDKLSTYCQQHGEQIPTLRKIFSCGAPVPAKVLQRTLACVDAYAEMHTPYGATESLPVATIAASEVLTETAELTALGAGVCVGRKFNSIDWRVIRITDEPIANIADAEALPPGEIGELIVRGPQVSPGYMGEARGASSEALVREDLTSVQRLAPSNSLAKITDGNTLWHRMGDVGYFDSQERFWYCGRKNHRIETADGTIFSVPCEEIFNTIPTVARAAVVGIGPAGDQSPVAILELFPSRGKKVTWSSSDCKEAKELAKRFPQTTTIENFLHYHQKLPVDVRHNSKINREQLAEWAVKELGEHKMQR</sequence>
<keyword evidence="3" id="KW-1185">Reference proteome</keyword>
<dbReference type="PROSITE" id="PS00455">
    <property type="entry name" value="AMP_BINDING"/>
    <property type="match status" value="1"/>
</dbReference>
<dbReference type="InterPro" id="IPR050237">
    <property type="entry name" value="ATP-dep_AMP-bd_enzyme"/>
</dbReference>
<evidence type="ECO:0000259" key="1">
    <source>
        <dbReference type="Pfam" id="PF00501"/>
    </source>
</evidence>
<dbReference type="EC" id="6.2.1.33" evidence="2"/>
<dbReference type="Gene3D" id="3.40.50.12780">
    <property type="entry name" value="N-terminal domain of ligase-like"/>
    <property type="match status" value="1"/>
</dbReference>
<evidence type="ECO:0000313" key="2">
    <source>
        <dbReference type="EMBL" id="TWU17813.1"/>
    </source>
</evidence>
<comment type="caution">
    <text evidence="2">The sequence shown here is derived from an EMBL/GenBank/DDBJ whole genome shotgun (WGS) entry which is preliminary data.</text>
</comment>
<dbReference type="OrthoDB" id="9799237at2"/>
<dbReference type="AlphaFoldDB" id="A0A5C6BZW3"/>
<evidence type="ECO:0000313" key="3">
    <source>
        <dbReference type="Proteomes" id="UP000318437"/>
    </source>
</evidence>
<dbReference type="SUPFAM" id="SSF56801">
    <property type="entry name" value="Acetyl-CoA synthetase-like"/>
    <property type="match status" value="1"/>
</dbReference>
<dbReference type="PANTHER" id="PTHR43767">
    <property type="entry name" value="LONG-CHAIN-FATTY-ACID--COA LIGASE"/>
    <property type="match status" value="1"/>
</dbReference>
<dbReference type="EMBL" id="SJPS01000019">
    <property type="protein sequence ID" value="TWU17813.1"/>
    <property type="molecule type" value="Genomic_DNA"/>
</dbReference>